<feature type="domain" description="PIN" evidence="1">
    <location>
        <begin position="4"/>
        <end position="59"/>
    </location>
</feature>
<reference evidence="3" key="1">
    <citation type="journal article" date="2019" name="Int. J. Syst. Evol. Microbiol.">
        <title>The Global Catalogue of Microorganisms (GCM) 10K type strain sequencing project: providing services to taxonomists for standard genome sequencing and annotation.</title>
        <authorList>
            <consortium name="The Broad Institute Genomics Platform"/>
            <consortium name="The Broad Institute Genome Sequencing Center for Infectious Disease"/>
            <person name="Wu L."/>
            <person name="Ma J."/>
        </authorList>
    </citation>
    <scope>NUCLEOTIDE SEQUENCE [LARGE SCALE GENOMIC DNA]</scope>
    <source>
        <strain evidence="3">JCM 17664</strain>
    </source>
</reference>
<sequence>MLNAAGIEIYEIGNPIAEKAAALRARYNLRTPDALQLATAIEYKADYFLTNDVRLTAVREIQSITLNDLE</sequence>
<dbReference type="Gene3D" id="3.40.50.1010">
    <property type="entry name" value="5'-nuclease"/>
    <property type="match status" value="1"/>
</dbReference>
<dbReference type="SUPFAM" id="SSF88723">
    <property type="entry name" value="PIN domain-like"/>
    <property type="match status" value="1"/>
</dbReference>
<comment type="caution">
    <text evidence="2">The sequence shown here is derived from an EMBL/GenBank/DDBJ whole genome shotgun (WGS) entry which is preliminary data.</text>
</comment>
<gene>
    <name evidence="2" type="ORF">GCM10023143_02500</name>
</gene>
<dbReference type="RefSeq" id="WP_344974035.1">
    <property type="nucleotide sequence ID" value="NZ_BAABFN010000001.1"/>
</dbReference>
<evidence type="ECO:0000313" key="3">
    <source>
        <dbReference type="Proteomes" id="UP001501207"/>
    </source>
</evidence>
<protein>
    <recommendedName>
        <fullName evidence="1">PIN domain-containing protein</fullName>
    </recommendedName>
</protein>
<proteinExistence type="predicted"/>
<organism evidence="2 3">
    <name type="scientific">Compostibacter hankyongensis</name>
    <dbReference type="NCBI Taxonomy" id="1007089"/>
    <lineage>
        <taxon>Bacteria</taxon>
        <taxon>Pseudomonadati</taxon>
        <taxon>Bacteroidota</taxon>
        <taxon>Chitinophagia</taxon>
        <taxon>Chitinophagales</taxon>
        <taxon>Chitinophagaceae</taxon>
        <taxon>Compostibacter</taxon>
    </lineage>
</organism>
<dbReference type="InterPro" id="IPR002716">
    <property type="entry name" value="PIN_dom"/>
</dbReference>
<dbReference type="EMBL" id="BAABFN010000001">
    <property type="protein sequence ID" value="GAA4301037.1"/>
    <property type="molecule type" value="Genomic_DNA"/>
</dbReference>
<dbReference type="Proteomes" id="UP001501207">
    <property type="component" value="Unassembled WGS sequence"/>
</dbReference>
<dbReference type="InterPro" id="IPR029060">
    <property type="entry name" value="PIN-like_dom_sf"/>
</dbReference>
<accession>A0ABP8FDA4</accession>
<dbReference type="Pfam" id="PF01850">
    <property type="entry name" value="PIN"/>
    <property type="match status" value="1"/>
</dbReference>
<evidence type="ECO:0000313" key="2">
    <source>
        <dbReference type="EMBL" id="GAA4301037.1"/>
    </source>
</evidence>
<name>A0ABP8FDA4_9BACT</name>
<evidence type="ECO:0000259" key="1">
    <source>
        <dbReference type="Pfam" id="PF01850"/>
    </source>
</evidence>
<keyword evidence="3" id="KW-1185">Reference proteome</keyword>